<evidence type="ECO:0000256" key="19">
    <source>
        <dbReference type="ARBA" id="ARBA00023235"/>
    </source>
</evidence>
<evidence type="ECO:0000256" key="7">
    <source>
        <dbReference type="ARBA" id="ARBA00012266"/>
    </source>
</evidence>
<dbReference type="InterPro" id="IPR013798">
    <property type="entry name" value="Indole-3-glycerol_P_synth_dom"/>
</dbReference>
<keyword evidence="11" id="KW-0028">Amino-acid biosynthesis</keyword>
<dbReference type="FunFam" id="3.20.20.70:FF:000136">
    <property type="entry name" value="Multifunctional tryptophan biosynthesis protein"/>
    <property type="match status" value="1"/>
</dbReference>
<comment type="caution">
    <text evidence="28">The sequence shown here is derived from an EMBL/GenBank/DDBJ whole genome shotgun (WGS) entry which is preliminary data.</text>
</comment>
<keyword evidence="13" id="KW-0645">Protease</keyword>
<dbReference type="EC" id="5.3.1.24" evidence="9"/>
<comment type="pathway">
    <text evidence="4">Amino-acid biosynthesis; L-tryptophan biosynthesis; L-tryptophan from chorismate: step 4/5.</text>
</comment>
<evidence type="ECO:0000256" key="21">
    <source>
        <dbReference type="ARBA" id="ARBA00023268"/>
    </source>
</evidence>
<feature type="compositionally biased region" description="Acidic residues" evidence="23">
    <location>
        <begin position="1157"/>
        <end position="1174"/>
    </location>
</feature>
<evidence type="ECO:0000256" key="12">
    <source>
        <dbReference type="ARBA" id="ARBA00022645"/>
    </source>
</evidence>
<keyword evidence="20" id="KW-0456">Lyase</keyword>
<evidence type="ECO:0000256" key="8">
    <source>
        <dbReference type="ARBA" id="ARBA00012362"/>
    </source>
</evidence>
<dbReference type="Gene3D" id="3.40.50.880">
    <property type="match status" value="1"/>
</dbReference>
<evidence type="ECO:0000256" key="10">
    <source>
        <dbReference type="ARBA" id="ARBA00018819"/>
    </source>
</evidence>
<feature type="transmembrane region" description="Helical" evidence="24">
    <location>
        <begin position="20"/>
        <end position="41"/>
    </location>
</feature>
<evidence type="ECO:0000256" key="22">
    <source>
        <dbReference type="ARBA" id="ARBA00047683"/>
    </source>
</evidence>
<dbReference type="Pfam" id="PF00218">
    <property type="entry name" value="IGPS"/>
    <property type="match status" value="1"/>
</dbReference>
<keyword evidence="15" id="KW-0822">Tryptophan biosynthesis</keyword>
<dbReference type="InterPro" id="IPR050472">
    <property type="entry name" value="Anth_synth/Amidotransfase"/>
</dbReference>
<dbReference type="Pfam" id="PF00117">
    <property type="entry name" value="GATase"/>
    <property type="match status" value="1"/>
</dbReference>
<dbReference type="GO" id="GO:0004185">
    <property type="term" value="F:serine-type carboxypeptidase activity"/>
    <property type="evidence" value="ECO:0007669"/>
    <property type="project" value="InterPro"/>
</dbReference>
<dbReference type="HAMAP" id="MF_00135">
    <property type="entry name" value="PRAI"/>
    <property type="match status" value="1"/>
</dbReference>
<evidence type="ECO:0000313" key="29">
    <source>
        <dbReference type="Proteomes" id="UP000283269"/>
    </source>
</evidence>
<dbReference type="PROSITE" id="PS51273">
    <property type="entry name" value="GATASE_TYPE_1"/>
    <property type="match status" value="1"/>
</dbReference>
<keyword evidence="24" id="KW-1133">Transmembrane helix</keyword>
<protein>
    <recommendedName>
        <fullName evidence="10">Multifunctional tryptophan biosynthesis protein</fullName>
        <ecNumber evidence="8">4.1.1.48</ecNumber>
        <ecNumber evidence="7">4.1.3.27</ecNumber>
        <ecNumber evidence="9">5.3.1.24</ecNumber>
    </recommendedName>
</protein>
<dbReference type="InterPro" id="IPR006221">
    <property type="entry name" value="TrpG/PapA_dom"/>
</dbReference>
<comment type="similarity">
    <text evidence="6">Belongs to the peptidase S10 family.</text>
</comment>
<keyword evidence="14" id="KW-0378">Hydrolase</keyword>
<dbReference type="CDD" id="cd00405">
    <property type="entry name" value="PRAI"/>
    <property type="match status" value="1"/>
</dbReference>
<evidence type="ECO:0000256" key="20">
    <source>
        <dbReference type="ARBA" id="ARBA00023239"/>
    </source>
</evidence>
<dbReference type="GO" id="GO:0006508">
    <property type="term" value="P:proteolysis"/>
    <property type="evidence" value="ECO:0007669"/>
    <property type="project" value="UniProtKB-KW"/>
</dbReference>
<keyword evidence="17" id="KW-0057">Aromatic amino acid biosynthesis</keyword>
<evidence type="ECO:0000256" key="15">
    <source>
        <dbReference type="ARBA" id="ARBA00022822"/>
    </source>
</evidence>
<dbReference type="PANTHER" id="PTHR43418:SF4">
    <property type="entry name" value="MULTIFUNCTIONAL TRYPTOPHAN BIOSYNTHESIS PROTEIN"/>
    <property type="match status" value="1"/>
</dbReference>
<evidence type="ECO:0000313" key="28">
    <source>
        <dbReference type="EMBL" id="PPQ77206.1"/>
    </source>
</evidence>
<accession>A0A409WFC6</accession>
<dbReference type="Proteomes" id="UP000283269">
    <property type="component" value="Unassembled WGS sequence"/>
</dbReference>
<dbReference type="SUPFAM" id="SSF53474">
    <property type="entry name" value="alpha/beta-Hydrolases"/>
    <property type="match status" value="1"/>
</dbReference>
<dbReference type="InterPro" id="IPR011060">
    <property type="entry name" value="RibuloseP-bd_barrel"/>
</dbReference>
<name>A0A409WFC6_PSICY</name>
<feature type="region of interest" description="Disordered" evidence="23">
    <location>
        <begin position="1149"/>
        <end position="1174"/>
    </location>
</feature>
<evidence type="ECO:0000256" key="4">
    <source>
        <dbReference type="ARBA" id="ARBA00004696"/>
    </source>
</evidence>
<dbReference type="FunCoup" id="A0A409WFC6">
    <property type="interactions" value="89"/>
</dbReference>
<sequence length="1174" mass="127460">MDLSVTIFILSVTTVIDKRYCSLVLGSIGAYSVSLAFLYFFTSEQQPVGTGFSQGAPSISNDDELGEQLMGFLEQFLEVFSELKGNNLWLTGESYAGFYVPYIANWIYEHPGLELSLKGIWIADPSLSYGTVQQDIPALRFAQAKLQQISDSCGYTDYLDKFVTYPPAGQLPLVGTNGTFRTTAACRMHSPIQRAIGVLNPVFDVYRVSDTFPNLWSVLGFPRDTQQFIYFNRTDVQDAIHAPHIDWSSCTDNSVYIDPATGGPGSDTSIPSTLSVLPNVIDKSVRTVIVHGLADFILVAEGTRIAIQNMTWGGAQGFHTPIKDESFTVKNMDSMASEKLPQNLTRQLDVLMIDNFDSFTWNLYQQLCLQGAEVTVIRNDAISPSLFPQLQIKSLVISPGPGHPQTDSGISNAAIKYFQGKVPVLGVCMGLECLVDLYGGKIAYAGEIMHGKVSGIRHDDRGCFRGVPQGIKSIRYHSLSAEHTTLPAELAITSATEESGVIMGVRHRKYTVEAVQYHPESILSEGGNDLIRNFLSLRGGLWEENPEARVLDNTLPPFPFEALSPEIISKPGVTAKVPTILERIYAQRLADVALAQNTPGTTLADLETLLSLNIAPPLISFVSRIKQTVPGQPSLFAEIKRASPSKGPISVSTSPAKQALIYALSGAHTISVLTEPKWFLGSLQDMLHARLSVAHLPNRPAILRKDFILSRYQILEARLWGADTILLIVSMLPEPLLRDLYAFSLELSMEPLVEVNNAKEMEVALSLQAKVIGVNNRNLHDFQVDMGTTSRLSDMVKGKDVTLCALSGISTAEDVQRYASEGVGAVLIGESLMRAKDTAAFVRELFSIPPSAPQPPAWRSKPPLVKICGIRTKQEALLVAAAGADMLGLMFAKNSKRAITVEAAKEVSQSIRDLRFRAPTSEQVEEIDEKNTPWFTTQATRLSSTNPRPLLVGVFQNATLEAILQTVAEVQLDIVQLHGSEPTDWAHHIPVPVIRVFHVGKSGKGIENITRGGAHQYLLLDSLREDGSGVSGGSGKVVDWDLARKVVVDGEIVANTSYAKKATVAQNGSAQGGEDLTNTPTPETGHPIQQTAFPLPIILAGGLTPDNVAGAVAYVQPWAVDVSGGVESTDGLGKDLEKVKSFINNAKGISVDSSVDGQEEDNASESVSEDENEH</sequence>
<dbReference type="InterPro" id="IPR029058">
    <property type="entry name" value="AB_hydrolase_fold"/>
</dbReference>
<comment type="pathway">
    <text evidence="5">Amino-acid biosynthesis; L-tryptophan biosynthesis; L-tryptophan from chorismate: step 1/5.</text>
</comment>
<dbReference type="OrthoDB" id="524799at2759"/>
<dbReference type="EMBL" id="NHYD01003441">
    <property type="protein sequence ID" value="PPQ77206.1"/>
    <property type="molecule type" value="Genomic_DNA"/>
</dbReference>
<evidence type="ECO:0000256" key="3">
    <source>
        <dbReference type="ARBA" id="ARBA00004664"/>
    </source>
</evidence>
<dbReference type="GO" id="GO:0004640">
    <property type="term" value="F:phosphoribosylanthranilate isomerase activity"/>
    <property type="evidence" value="ECO:0007669"/>
    <property type="project" value="UniProtKB-EC"/>
</dbReference>
<dbReference type="InterPro" id="IPR029062">
    <property type="entry name" value="Class_I_gatase-like"/>
</dbReference>
<feature type="region of interest" description="Disordered" evidence="23">
    <location>
        <begin position="1064"/>
        <end position="1089"/>
    </location>
</feature>
<dbReference type="InterPro" id="IPR001240">
    <property type="entry name" value="PRAI_dom"/>
</dbReference>
<evidence type="ECO:0000259" key="27">
    <source>
        <dbReference type="Pfam" id="PF00697"/>
    </source>
</evidence>
<dbReference type="Gene3D" id="3.20.20.70">
    <property type="entry name" value="Aldolase class I"/>
    <property type="match status" value="2"/>
</dbReference>
<proteinExistence type="inferred from homology"/>
<dbReference type="Gene3D" id="3.40.50.1820">
    <property type="entry name" value="alpha/beta hydrolase"/>
    <property type="match status" value="1"/>
</dbReference>
<keyword evidence="19" id="KW-0413">Isomerase</keyword>
<keyword evidence="24" id="KW-0472">Membrane</keyword>
<dbReference type="InParanoid" id="A0A409WFC6"/>
<dbReference type="SUPFAM" id="SSF52317">
    <property type="entry name" value="Class I glutamine amidotransferase-like"/>
    <property type="match status" value="1"/>
</dbReference>
<keyword evidence="29" id="KW-1185">Reference proteome</keyword>
<comment type="catalytic activity">
    <reaction evidence="1">
        <text>N-(5-phospho-beta-D-ribosyl)anthranilate = 1-(2-carboxyphenylamino)-1-deoxy-D-ribulose 5-phosphate</text>
        <dbReference type="Rhea" id="RHEA:21540"/>
        <dbReference type="ChEBI" id="CHEBI:18277"/>
        <dbReference type="ChEBI" id="CHEBI:58613"/>
        <dbReference type="EC" id="5.3.1.24"/>
    </reaction>
</comment>
<comment type="catalytic activity">
    <reaction evidence="22">
        <text>chorismate + L-glutamine = anthranilate + pyruvate + L-glutamate + H(+)</text>
        <dbReference type="Rhea" id="RHEA:21732"/>
        <dbReference type="ChEBI" id="CHEBI:15361"/>
        <dbReference type="ChEBI" id="CHEBI:15378"/>
        <dbReference type="ChEBI" id="CHEBI:16567"/>
        <dbReference type="ChEBI" id="CHEBI:29748"/>
        <dbReference type="ChEBI" id="CHEBI:29985"/>
        <dbReference type="ChEBI" id="CHEBI:58359"/>
        <dbReference type="EC" id="4.1.3.27"/>
    </reaction>
</comment>
<dbReference type="PROSITE" id="PS00131">
    <property type="entry name" value="CARBOXYPEPT_SER_SER"/>
    <property type="match status" value="1"/>
</dbReference>
<keyword evidence="12" id="KW-0121">Carboxypeptidase</keyword>
<evidence type="ECO:0000256" key="6">
    <source>
        <dbReference type="ARBA" id="ARBA00009431"/>
    </source>
</evidence>
<organism evidence="28 29">
    <name type="scientific">Psilocybe cyanescens</name>
    <dbReference type="NCBI Taxonomy" id="93625"/>
    <lineage>
        <taxon>Eukaryota</taxon>
        <taxon>Fungi</taxon>
        <taxon>Dikarya</taxon>
        <taxon>Basidiomycota</taxon>
        <taxon>Agaricomycotina</taxon>
        <taxon>Agaricomycetes</taxon>
        <taxon>Agaricomycetidae</taxon>
        <taxon>Agaricales</taxon>
        <taxon>Agaricineae</taxon>
        <taxon>Strophariaceae</taxon>
        <taxon>Psilocybe</taxon>
    </lineage>
</organism>
<dbReference type="PANTHER" id="PTHR43418">
    <property type="entry name" value="MULTIFUNCTIONAL TRYPTOPHAN BIOSYNTHESIS PROTEIN-RELATED"/>
    <property type="match status" value="1"/>
</dbReference>
<feature type="compositionally biased region" description="Polar residues" evidence="23">
    <location>
        <begin position="1076"/>
        <end position="1089"/>
    </location>
</feature>
<evidence type="ECO:0000256" key="11">
    <source>
        <dbReference type="ARBA" id="ARBA00022605"/>
    </source>
</evidence>
<dbReference type="PRINTS" id="PR00096">
    <property type="entry name" value="GATASE"/>
</dbReference>
<evidence type="ECO:0000256" key="16">
    <source>
        <dbReference type="ARBA" id="ARBA00022962"/>
    </source>
</evidence>
<dbReference type="CDD" id="cd00331">
    <property type="entry name" value="IGPS"/>
    <property type="match status" value="1"/>
</dbReference>
<dbReference type="UniPathway" id="UPA00035">
    <property type="reaction ID" value="UER00042"/>
</dbReference>
<gene>
    <name evidence="28" type="ORF">CVT25_011052</name>
</gene>
<feature type="domain" description="Glutamine amidotransferase" evidence="25">
    <location>
        <begin position="351"/>
        <end position="535"/>
    </location>
</feature>
<keyword evidence="16" id="KW-0315">Glutamine amidotransferase</keyword>
<dbReference type="GO" id="GO:0004049">
    <property type="term" value="F:anthranilate synthase activity"/>
    <property type="evidence" value="ECO:0007669"/>
    <property type="project" value="UniProtKB-EC"/>
</dbReference>
<evidence type="ECO:0000256" key="18">
    <source>
        <dbReference type="ARBA" id="ARBA00023180"/>
    </source>
</evidence>
<feature type="domain" description="N-(5'phosphoribosyl) anthranilate isomerase (PRAI)" evidence="27">
    <location>
        <begin position="931"/>
        <end position="1047"/>
    </location>
</feature>
<evidence type="ECO:0000256" key="17">
    <source>
        <dbReference type="ARBA" id="ARBA00023141"/>
    </source>
</evidence>
<feature type="domain" description="Indole-3-glycerol phosphate synthase" evidence="26">
    <location>
        <begin position="581"/>
        <end position="845"/>
    </location>
</feature>
<dbReference type="Pfam" id="PF00450">
    <property type="entry name" value="Peptidase_S10"/>
    <property type="match status" value="1"/>
</dbReference>
<dbReference type="FunFam" id="3.40.50.880:FF:000031">
    <property type="entry name" value="Multifunctional tryptophan biosynthesis protein"/>
    <property type="match status" value="1"/>
</dbReference>
<evidence type="ECO:0000256" key="2">
    <source>
        <dbReference type="ARBA" id="ARBA00001633"/>
    </source>
</evidence>
<keyword evidence="24" id="KW-0812">Transmembrane</keyword>
<dbReference type="EC" id="4.1.3.27" evidence="7"/>
<feature type="domain" description="N-(5'phosphoribosyl) anthranilate isomerase (PRAI)" evidence="27">
    <location>
        <begin position="1095"/>
        <end position="1145"/>
    </location>
</feature>
<dbReference type="InterPro" id="IPR013785">
    <property type="entry name" value="Aldolase_TIM"/>
</dbReference>
<dbReference type="PRINTS" id="PR00097">
    <property type="entry name" value="ANTSNTHASEII"/>
</dbReference>
<comment type="pathway">
    <text evidence="3">Amino-acid biosynthesis; L-tryptophan biosynthesis; L-tryptophan from chorismate: step 3/5.</text>
</comment>
<dbReference type="InterPro" id="IPR001563">
    <property type="entry name" value="Peptidase_S10"/>
</dbReference>
<dbReference type="AlphaFoldDB" id="A0A409WFC6"/>
<evidence type="ECO:0000259" key="25">
    <source>
        <dbReference type="Pfam" id="PF00117"/>
    </source>
</evidence>
<evidence type="ECO:0000256" key="23">
    <source>
        <dbReference type="SAM" id="MobiDB-lite"/>
    </source>
</evidence>
<dbReference type="STRING" id="93625.A0A409WFC6"/>
<dbReference type="EC" id="4.1.1.48" evidence="8"/>
<evidence type="ECO:0000256" key="14">
    <source>
        <dbReference type="ARBA" id="ARBA00022801"/>
    </source>
</evidence>
<evidence type="ECO:0000256" key="5">
    <source>
        <dbReference type="ARBA" id="ARBA00004873"/>
    </source>
</evidence>
<dbReference type="SUPFAM" id="SSF51366">
    <property type="entry name" value="Ribulose-phoshate binding barrel"/>
    <property type="match status" value="2"/>
</dbReference>
<dbReference type="GO" id="GO:0005829">
    <property type="term" value="C:cytosol"/>
    <property type="evidence" value="ECO:0007669"/>
    <property type="project" value="TreeGrafter"/>
</dbReference>
<dbReference type="NCBIfam" id="TIGR00566">
    <property type="entry name" value="trpG_papA"/>
    <property type="match status" value="1"/>
</dbReference>
<dbReference type="CDD" id="cd01743">
    <property type="entry name" value="GATase1_Anthranilate_Synthase"/>
    <property type="match status" value="1"/>
</dbReference>
<reference evidence="28 29" key="1">
    <citation type="journal article" date="2018" name="Evol. Lett.">
        <title>Horizontal gene cluster transfer increased hallucinogenic mushroom diversity.</title>
        <authorList>
            <person name="Reynolds H.T."/>
            <person name="Vijayakumar V."/>
            <person name="Gluck-Thaler E."/>
            <person name="Korotkin H.B."/>
            <person name="Matheny P.B."/>
            <person name="Slot J.C."/>
        </authorList>
    </citation>
    <scope>NUCLEOTIDE SEQUENCE [LARGE SCALE GENOMIC DNA]</scope>
    <source>
        <strain evidence="28 29">2631</strain>
    </source>
</reference>
<dbReference type="GO" id="GO:0004425">
    <property type="term" value="F:indole-3-glycerol-phosphate synthase activity"/>
    <property type="evidence" value="ECO:0007669"/>
    <property type="project" value="UniProtKB-EC"/>
</dbReference>
<dbReference type="InterPro" id="IPR017926">
    <property type="entry name" value="GATASE"/>
</dbReference>
<dbReference type="GO" id="GO:0000162">
    <property type="term" value="P:L-tryptophan biosynthetic process"/>
    <property type="evidence" value="ECO:0007669"/>
    <property type="project" value="UniProtKB-UniPathway"/>
</dbReference>
<evidence type="ECO:0000256" key="9">
    <source>
        <dbReference type="ARBA" id="ARBA00012572"/>
    </source>
</evidence>
<dbReference type="Pfam" id="PF00697">
    <property type="entry name" value="PRAI"/>
    <property type="match status" value="2"/>
</dbReference>
<evidence type="ECO:0000256" key="24">
    <source>
        <dbReference type="SAM" id="Phobius"/>
    </source>
</evidence>
<comment type="catalytic activity">
    <reaction evidence="2">
        <text>1-(2-carboxyphenylamino)-1-deoxy-D-ribulose 5-phosphate + H(+) = (1S,2R)-1-C-(indol-3-yl)glycerol 3-phosphate + CO2 + H2O</text>
        <dbReference type="Rhea" id="RHEA:23476"/>
        <dbReference type="ChEBI" id="CHEBI:15377"/>
        <dbReference type="ChEBI" id="CHEBI:15378"/>
        <dbReference type="ChEBI" id="CHEBI:16526"/>
        <dbReference type="ChEBI" id="CHEBI:58613"/>
        <dbReference type="ChEBI" id="CHEBI:58866"/>
        <dbReference type="EC" id="4.1.1.48"/>
    </reaction>
</comment>
<dbReference type="InterPro" id="IPR018202">
    <property type="entry name" value="Ser_caboxypep_ser_AS"/>
</dbReference>
<evidence type="ECO:0000256" key="13">
    <source>
        <dbReference type="ARBA" id="ARBA00022670"/>
    </source>
</evidence>
<evidence type="ECO:0000259" key="26">
    <source>
        <dbReference type="Pfam" id="PF00218"/>
    </source>
</evidence>
<evidence type="ECO:0000256" key="1">
    <source>
        <dbReference type="ARBA" id="ARBA00001164"/>
    </source>
</evidence>
<keyword evidence="18" id="KW-0325">Glycoprotein</keyword>
<keyword evidence="21" id="KW-0511">Multifunctional enzyme</keyword>